<dbReference type="Proteomes" id="UP000323000">
    <property type="component" value="Chromosome 12"/>
</dbReference>
<evidence type="ECO:0000313" key="2">
    <source>
        <dbReference type="EMBL" id="TXG49182.1"/>
    </source>
</evidence>
<dbReference type="OrthoDB" id="1939594at2759"/>
<feature type="domain" description="DUF4283" evidence="1">
    <location>
        <begin position="62"/>
        <end position="131"/>
    </location>
</feature>
<organism evidence="2 3">
    <name type="scientific">Acer yangbiense</name>
    <dbReference type="NCBI Taxonomy" id="1000413"/>
    <lineage>
        <taxon>Eukaryota</taxon>
        <taxon>Viridiplantae</taxon>
        <taxon>Streptophyta</taxon>
        <taxon>Embryophyta</taxon>
        <taxon>Tracheophyta</taxon>
        <taxon>Spermatophyta</taxon>
        <taxon>Magnoliopsida</taxon>
        <taxon>eudicotyledons</taxon>
        <taxon>Gunneridae</taxon>
        <taxon>Pentapetalae</taxon>
        <taxon>rosids</taxon>
        <taxon>malvids</taxon>
        <taxon>Sapindales</taxon>
        <taxon>Sapindaceae</taxon>
        <taxon>Hippocastanoideae</taxon>
        <taxon>Acereae</taxon>
        <taxon>Acer</taxon>
    </lineage>
</organism>
<accession>A0A5C7GXZ0</accession>
<proteinExistence type="predicted"/>
<name>A0A5C7GXZ0_9ROSI</name>
<evidence type="ECO:0000259" key="1">
    <source>
        <dbReference type="Pfam" id="PF14111"/>
    </source>
</evidence>
<sequence length="149" mass="16951">MGLGNVSEGREMQEGSRNGGWSGNGYEIVRLCGSMSLKERDGLVRTLKTNLTEVGLRRMAISLVGKVLSPKPVNRDVFRGVMRKFWQTREGVEIESVRDNIFTFQFGNMEDKRRIISGGPWSFNDALIVLEEPEGTRDFQRMVFNKAEF</sequence>
<keyword evidence="3" id="KW-1185">Reference proteome</keyword>
<comment type="caution">
    <text evidence="2">The sequence shown here is derived from an EMBL/GenBank/DDBJ whole genome shotgun (WGS) entry which is preliminary data.</text>
</comment>
<dbReference type="AlphaFoldDB" id="A0A5C7GXZ0"/>
<dbReference type="Pfam" id="PF14111">
    <property type="entry name" value="DUF4283"/>
    <property type="match status" value="1"/>
</dbReference>
<dbReference type="InterPro" id="IPR025558">
    <property type="entry name" value="DUF4283"/>
</dbReference>
<reference evidence="3" key="1">
    <citation type="journal article" date="2019" name="Gigascience">
        <title>De novo genome assembly of the endangered Acer yangbiense, a plant species with extremely small populations endemic to Yunnan Province, China.</title>
        <authorList>
            <person name="Yang J."/>
            <person name="Wariss H.M."/>
            <person name="Tao L."/>
            <person name="Zhang R."/>
            <person name="Yun Q."/>
            <person name="Hollingsworth P."/>
            <person name="Dao Z."/>
            <person name="Luo G."/>
            <person name="Guo H."/>
            <person name="Ma Y."/>
            <person name="Sun W."/>
        </authorList>
    </citation>
    <scope>NUCLEOTIDE SEQUENCE [LARGE SCALE GENOMIC DNA]</scope>
    <source>
        <strain evidence="3">cv. Malutang</strain>
    </source>
</reference>
<evidence type="ECO:0000313" key="3">
    <source>
        <dbReference type="Proteomes" id="UP000323000"/>
    </source>
</evidence>
<gene>
    <name evidence="2" type="ORF">EZV62_025057</name>
</gene>
<dbReference type="EMBL" id="VAHF01000012">
    <property type="protein sequence ID" value="TXG49182.1"/>
    <property type="molecule type" value="Genomic_DNA"/>
</dbReference>
<protein>
    <recommendedName>
        <fullName evidence="1">DUF4283 domain-containing protein</fullName>
    </recommendedName>
</protein>